<keyword evidence="2" id="KW-1185">Reference proteome</keyword>
<name>A0ABT6WEP8_9ACTN</name>
<evidence type="ECO:0000313" key="1">
    <source>
        <dbReference type="EMBL" id="MDI6098194.1"/>
    </source>
</evidence>
<comment type="caution">
    <text evidence="1">The sequence shown here is derived from an EMBL/GenBank/DDBJ whole genome shotgun (WGS) entry which is preliminary data.</text>
</comment>
<dbReference type="Proteomes" id="UP001241758">
    <property type="component" value="Unassembled WGS sequence"/>
</dbReference>
<dbReference type="RefSeq" id="WP_282757726.1">
    <property type="nucleotide sequence ID" value="NZ_JASCTH010000003.1"/>
</dbReference>
<accession>A0ABT6WEP8</accession>
<reference evidence="1 2" key="1">
    <citation type="submission" date="2023-05" db="EMBL/GenBank/DDBJ databases">
        <title>Actinoplanes sp. NEAU-A12 genome sequencing.</title>
        <authorList>
            <person name="Wang Z.-S."/>
        </authorList>
    </citation>
    <scope>NUCLEOTIDE SEQUENCE [LARGE SCALE GENOMIC DNA]</scope>
    <source>
        <strain evidence="1 2">NEAU-A12</strain>
    </source>
</reference>
<gene>
    <name evidence="1" type="ORF">QLQ12_06200</name>
</gene>
<organism evidence="1 2">
    <name type="scientific">Actinoplanes sandaracinus</name>
    <dbReference type="NCBI Taxonomy" id="3045177"/>
    <lineage>
        <taxon>Bacteria</taxon>
        <taxon>Bacillati</taxon>
        <taxon>Actinomycetota</taxon>
        <taxon>Actinomycetes</taxon>
        <taxon>Micromonosporales</taxon>
        <taxon>Micromonosporaceae</taxon>
        <taxon>Actinoplanes</taxon>
    </lineage>
</organism>
<dbReference type="EMBL" id="JASCTH010000003">
    <property type="protein sequence ID" value="MDI6098194.1"/>
    <property type="molecule type" value="Genomic_DNA"/>
</dbReference>
<sequence length="66" mass="7647">MSVRTDIRSFWHLYQELHRRAQAVDRLGFGYSRTDTDTTGPARVPDGVELHFFTGRTRTHQQGGTR</sequence>
<evidence type="ECO:0000313" key="2">
    <source>
        <dbReference type="Proteomes" id="UP001241758"/>
    </source>
</evidence>
<protein>
    <submittedName>
        <fullName evidence="1">Uncharacterized protein</fullName>
    </submittedName>
</protein>
<proteinExistence type="predicted"/>